<evidence type="ECO:0000256" key="1">
    <source>
        <dbReference type="ARBA" id="ARBA00000452"/>
    </source>
</evidence>
<organism evidence="5 6">
    <name type="scientific">Acanthamoeba castellanii (strain ATCC 30010 / Neff)</name>
    <dbReference type="NCBI Taxonomy" id="1257118"/>
    <lineage>
        <taxon>Eukaryota</taxon>
        <taxon>Amoebozoa</taxon>
        <taxon>Discosea</taxon>
        <taxon>Longamoebia</taxon>
        <taxon>Centramoebida</taxon>
        <taxon>Acanthamoebidae</taxon>
        <taxon>Acanthamoeba</taxon>
    </lineage>
</organism>
<keyword evidence="4" id="KW-0812">Transmembrane</keyword>
<dbReference type="EMBL" id="KB007894">
    <property type="protein sequence ID" value="ELR21939.1"/>
    <property type="molecule type" value="Genomic_DNA"/>
</dbReference>
<dbReference type="Gene3D" id="3.90.226.10">
    <property type="entry name" value="2-enoyl-CoA Hydratase, Chain A, domain 1"/>
    <property type="match status" value="1"/>
</dbReference>
<dbReference type="PANTHER" id="PTHR11941:SF75">
    <property type="entry name" value="ENOYL-COA HYDRATASE_ISOMERASE FAMILY PROTEIN"/>
    <property type="match status" value="1"/>
</dbReference>
<feature type="transmembrane region" description="Helical" evidence="4">
    <location>
        <begin position="92"/>
        <end position="120"/>
    </location>
</feature>
<dbReference type="AlphaFoldDB" id="L8H8U0"/>
<keyword evidence="4" id="KW-1133">Transmembrane helix</keyword>
<dbReference type="OMA" id="SIVCTNP"/>
<dbReference type="OrthoDB" id="1696280at2759"/>
<dbReference type="CDD" id="cd06558">
    <property type="entry name" value="crotonase-like"/>
    <property type="match status" value="1"/>
</dbReference>
<protein>
    <submittedName>
        <fullName evidence="5">EnoylCoA hydratase/isomerase, putative</fullName>
    </submittedName>
</protein>
<dbReference type="GO" id="GO:0006635">
    <property type="term" value="P:fatty acid beta-oxidation"/>
    <property type="evidence" value="ECO:0007669"/>
    <property type="project" value="TreeGrafter"/>
</dbReference>
<evidence type="ECO:0000313" key="5">
    <source>
        <dbReference type="EMBL" id="ELR21939.1"/>
    </source>
</evidence>
<keyword evidence="5" id="KW-0413">Isomerase</keyword>
<evidence type="ECO:0000313" key="6">
    <source>
        <dbReference type="Proteomes" id="UP000011083"/>
    </source>
</evidence>
<keyword evidence="3" id="KW-0443">Lipid metabolism</keyword>
<dbReference type="SUPFAM" id="SSF52096">
    <property type="entry name" value="ClpP/crotonase"/>
    <property type="match status" value="1"/>
</dbReference>
<dbReference type="GeneID" id="14922857"/>
<dbReference type="Proteomes" id="UP000011083">
    <property type="component" value="Unassembled WGS sequence"/>
</dbReference>
<name>L8H8U0_ACACF</name>
<dbReference type="GO" id="GO:0004165">
    <property type="term" value="F:delta(3)-delta(2)-enoyl-CoA isomerase activity"/>
    <property type="evidence" value="ECO:0007669"/>
    <property type="project" value="UniProtKB-EC"/>
</dbReference>
<gene>
    <name evidence="5" type="ORF">ACA1_046590</name>
</gene>
<dbReference type="STRING" id="1257118.L8H8U0"/>
<dbReference type="PANTHER" id="PTHR11941">
    <property type="entry name" value="ENOYL-COA HYDRATASE-RELATED"/>
    <property type="match status" value="1"/>
</dbReference>
<keyword evidence="4" id="KW-0472">Membrane</keyword>
<dbReference type="KEGG" id="acan:ACA1_046590"/>
<dbReference type="RefSeq" id="XP_004347771.1">
    <property type="nucleotide sequence ID" value="XM_004347721.1"/>
</dbReference>
<comment type="catalytic activity">
    <reaction evidence="1">
        <text>a (3Z)-enoyl-CoA = a 4-saturated (2E)-enoyl-CoA</text>
        <dbReference type="Rhea" id="RHEA:45900"/>
        <dbReference type="ChEBI" id="CHEBI:85097"/>
        <dbReference type="ChEBI" id="CHEBI:85489"/>
        <dbReference type="EC" id="5.3.3.8"/>
    </reaction>
</comment>
<dbReference type="Pfam" id="PF00378">
    <property type="entry name" value="ECH_1"/>
    <property type="match status" value="1"/>
</dbReference>
<keyword evidence="6" id="KW-1185">Reference proteome</keyword>
<evidence type="ECO:0000256" key="3">
    <source>
        <dbReference type="ARBA" id="ARBA00023098"/>
    </source>
</evidence>
<evidence type="ECO:0000256" key="4">
    <source>
        <dbReference type="SAM" id="Phobius"/>
    </source>
</evidence>
<dbReference type="InterPro" id="IPR029045">
    <property type="entry name" value="ClpP/crotonase-like_dom_sf"/>
</dbReference>
<comment type="catalytic activity">
    <reaction evidence="2">
        <text>a (3E)-enoyl-CoA = a 4-saturated (2E)-enoyl-CoA</text>
        <dbReference type="Rhea" id="RHEA:45228"/>
        <dbReference type="ChEBI" id="CHEBI:58521"/>
        <dbReference type="ChEBI" id="CHEBI:85097"/>
        <dbReference type="EC" id="5.3.3.8"/>
    </reaction>
</comment>
<sequence>MTSRDFGFGVSVREAEGAEGVFILHLKANENRFNPDFMVAIDRALSHVEKHEGPTALVTVGEGKFYSNGLDLDYVGSHTDQVESFMNQYMALLAHFLIAGVPTVAAVNGHCFAGGFLLALSHDYRIMREDRGFCCLNEVDIGLNLCPGMAAVARAKLERTIFRDSILNATRYTAPEGVKAGFIDAAVPDAEVLARAVALAQKLAPRGANKTILSQLKQEMYIDAYDKLTTGGFGGSKKKANL</sequence>
<dbReference type="InterPro" id="IPR001753">
    <property type="entry name" value="Enoyl-CoA_hydra/iso"/>
</dbReference>
<reference evidence="5 6" key="1">
    <citation type="journal article" date="2013" name="Genome Biol.">
        <title>Genome of Acanthamoeba castellanii highlights extensive lateral gene transfer and early evolution of tyrosine kinase signaling.</title>
        <authorList>
            <person name="Clarke M."/>
            <person name="Lohan A.J."/>
            <person name="Liu B."/>
            <person name="Lagkouvardos I."/>
            <person name="Roy S."/>
            <person name="Zafar N."/>
            <person name="Bertelli C."/>
            <person name="Schilde C."/>
            <person name="Kianianmomeni A."/>
            <person name="Burglin T.R."/>
            <person name="Frech C."/>
            <person name="Turcotte B."/>
            <person name="Kopec K.O."/>
            <person name="Synnott J.M."/>
            <person name="Choo C."/>
            <person name="Paponov I."/>
            <person name="Finkler A."/>
            <person name="Soon Heng Tan C."/>
            <person name="Hutchins A.P."/>
            <person name="Weinmeier T."/>
            <person name="Rattei T."/>
            <person name="Chu J.S."/>
            <person name="Gimenez G."/>
            <person name="Irimia M."/>
            <person name="Rigden D.J."/>
            <person name="Fitzpatrick D.A."/>
            <person name="Lorenzo-Morales J."/>
            <person name="Bateman A."/>
            <person name="Chiu C.H."/>
            <person name="Tang P."/>
            <person name="Hegemann P."/>
            <person name="Fromm H."/>
            <person name="Raoult D."/>
            <person name="Greub G."/>
            <person name="Miranda-Saavedra D."/>
            <person name="Chen N."/>
            <person name="Nash P."/>
            <person name="Ginger M.L."/>
            <person name="Horn M."/>
            <person name="Schaap P."/>
            <person name="Caler L."/>
            <person name="Loftus B."/>
        </authorList>
    </citation>
    <scope>NUCLEOTIDE SEQUENCE [LARGE SCALE GENOMIC DNA]</scope>
    <source>
        <strain evidence="5 6">Neff</strain>
    </source>
</reference>
<accession>L8H8U0</accession>
<dbReference type="GO" id="GO:0005777">
    <property type="term" value="C:peroxisome"/>
    <property type="evidence" value="ECO:0007669"/>
    <property type="project" value="TreeGrafter"/>
</dbReference>
<dbReference type="VEuPathDB" id="AmoebaDB:ACA1_046590"/>
<dbReference type="FunFam" id="3.90.226.10:FF:000049">
    <property type="entry name" value="Enoyl-CoA delta isomerase 3"/>
    <property type="match status" value="1"/>
</dbReference>
<proteinExistence type="predicted"/>
<evidence type="ECO:0000256" key="2">
    <source>
        <dbReference type="ARBA" id="ARBA00000765"/>
    </source>
</evidence>